<evidence type="ECO:0000259" key="12">
    <source>
        <dbReference type="PROSITE" id="PS51012"/>
    </source>
</evidence>
<feature type="transmembrane region" description="Helical" evidence="11">
    <location>
        <begin position="228"/>
        <end position="250"/>
    </location>
</feature>
<dbReference type="InterPro" id="IPR000412">
    <property type="entry name" value="ABC_2_transport"/>
</dbReference>
<keyword evidence="7" id="KW-0972">Capsule biogenesis/degradation</keyword>
<evidence type="ECO:0000256" key="9">
    <source>
        <dbReference type="ARBA" id="ARBA00023047"/>
    </source>
</evidence>
<feature type="transmembrane region" description="Helical" evidence="11">
    <location>
        <begin position="107"/>
        <end position="132"/>
    </location>
</feature>
<evidence type="ECO:0000313" key="13">
    <source>
        <dbReference type="EMBL" id="CAA6819939.1"/>
    </source>
</evidence>
<evidence type="ECO:0000256" key="4">
    <source>
        <dbReference type="ARBA" id="ARBA00022475"/>
    </source>
</evidence>
<dbReference type="InterPro" id="IPR013525">
    <property type="entry name" value="ABC2_TM"/>
</dbReference>
<feature type="transmembrane region" description="Helical" evidence="11">
    <location>
        <begin position="175"/>
        <end position="198"/>
    </location>
</feature>
<dbReference type="GO" id="GO:0015920">
    <property type="term" value="P:lipopolysaccharide transport"/>
    <property type="evidence" value="ECO:0007669"/>
    <property type="project" value="TreeGrafter"/>
</dbReference>
<dbReference type="InterPro" id="IPR047817">
    <property type="entry name" value="ABC2_TM_bact-type"/>
</dbReference>
<dbReference type="GO" id="GO:0015774">
    <property type="term" value="P:polysaccharide transport"/>
    <property type="evidence" value="ECO:0007669"/>
    <property type="project" value="UniProtKB-KW"/>
</dbReference>
<feature type="transmembrane region" description="Helical" evidence="11">
    <location>
        <begin position="144"/>
        <end position="168"/>
    </location>
</feature>
<evidence type="ECO:0000256" key="1">
    <source>
        <dbReference type="ARBA" id="ARBA00004651"/>
    </source>
</evidence>
<keyword evidence="8 11" id="KW-1133">Transmembrane helix</keyword>
<dbReference type="PANTHER" id="PTHR30413">
    <property type="entry name" value="INNER MEMBRANE TRANSPORT PERMEASE"/>
    <property type="match status" value="1"/>
</dbReference>
<comment type="subcellular location">
    <subcellularLocation>
        <location evidence="1 11">Cell membrane</location>
        <topology evidence="1 11">Multi-pass membrane protein</topology>
    </subcellularLocation>
</comment>
<reference evidence="13" key="1">
    <citation type="submission" date="2020-01" db="EMBL/GenBank/DDBJ databases">
        <authorList>
            <person name="Meier V. D."/>
            <person name="Meier V D."/>
        </authorList>
    </citation>
    <scope>NUCLEOTIDE SEQUENCE</scope>
    <source>
        <strain evidence="13">HLG_WM_MAG_06</strain>
    </source>
</reference>
<evidence type="ECO:0000256" key="7">
    <source>
        <dbReference type="ARBA" id="ARBA00022903"/>
    </source>
</evidence>
<feature type="transmembrane region" description="Helical" evidence="11">
    <location>
        <begin position="33"/>
        <end position="54"/>
    </location>
</feature>
<evidence type="ECO:0000256" key="6">
    <source>
        <dbReference type="ARBA" id="ARBA00022692"/>
    </source>
</evidence>
<keyword evidence="4 11" id="KW-1003">Cell membrane</keyword>
<evidence type="ECO:0000256" key="11">
    <source>
        <dbReference type="RuleBase" id="RU361157"/>
    </source>
</evidence>
<keyword evidence="10 11" id="KW-0472">Membrane</keyword>
<evidence type="ECO:0000256" key="2">
    <source>
        <dbReference type="ARBA" id="ARBA00007783"/>
    </source>
</evidence>
<dbReference type="PRINTS" id="PR00164">
    <property type="entry name" value="ABC2TRNSPORT"/>
</dbReference>
<comment type="similarity">
    <text evidence="2 11">Belongs to the ABC-2 integral membrane protein family.</text>
</comment>
<gene>
    <name evidence="13" type="ORF">HELGO_WM1431</name>
</gene>
<evidence type="ECO:0000256" key="10">
    <source>
        <dbReference type="ARBA" id="ARBA00023136"/>
    </source>
</evidence>
<evidence type="ECO:0000256" key="5">
    <source>
        <dbReference type="ARBA" id="ARBA00022597"/>
    </source>
</evidence>
<organism evidence="13">
    <name type="scientific">uncultured Sulfurovum sp</name>
    <dbReference type="NCBI Taxonomy" id="269237"/>
    <lineage>
        <taxon>Bacteria</taxon>
        <taxon>Pseudomonadati</taxon>
        <taxon>Campylobacterota</taxon>
        <taxon>Epsilonproteobacteria</taxon>
        <taxon>Campylobacterales</taxon>
        <taxon>Sulfurovaceae</taxon>
        <taxon>Sulfurovum</taxon>
        <taxon>environmental samples</taxon>
    </lineage>
</organism>
<evidence type="ECO:0000256" key="3">
    <source>
        <dbReference type="ARBA" id="ARBA00022448"/>
    </source>
</evidence>
<keyword evidence="5" id="KW-0762">Sugar transport</keyword>
<protein>
    <recommendedName>
        <fullName evidence="11">Transport permease protein</fullName>
    </recommendedName>
</protein>
<dbReference type="PANTHER" id="PTHR30413:SF10">
    <property type="entry name" value="CAPSULE POLYSACCHARIDE EXPORT INNER-MEMBRANE PROTEIN CTRC"/>
    <property type="match status" value="1"/>
</dbReference>
<feature type="transmembrane region" description="Helical" evidence="11">
    <location>
        <begin position="66"/>
        <end position="86"/>
    </location>
</feature>
<feature type="domain" description="ABC transmembrane type-2" evidence="12">
    <location>
        <begin position="31"/>
        <end position="252"/>
    </location>
</feature>
<sequence length="259" mass="30242">MKKRSAFKIFLAVQNALFLRELAMRFSSGRMGLFWTFFEPFFQIMVFVVIKILFFSTGENNFDFAVFLALNFTAFNMFKHIVMKSVKAFKANKALFIYKQVKPIDTIIARTLVEVFITAIIIVIFLFLGFYFEYDMEVKDLTMVTFGFIYFIIFSFSFALLLAVLNTFIESIGKLVGFLLTALMFASAVFYNLAFLPLEIQSILLYNPVTHFMEMIHGSYFYGLDDSLVSYGYIFFWTLSLLFIGLWLYVKLEKRILTV</sequence>
<dbReference type="AlphaFoldDB" id="A0A6S6TZN2"/>
<accession>A0A6S6TZN2</accession>
<proteinExistence type="inferred from homology"/>
<dbReference type="PROSITE" id="PS51012">
    <property type="entry name" value="ABC_TM2"/>
    <property type="match status" value="1"/>
</dbReference>
<evidence type="ECO:0000256" key="8">
    <source>
        <dbReference type="ARBA" id="ARBA00022989"/>
    </source>
</evidence>
<keyword evidence="6 11" id="KW-0812">Transmembrane</keyword>
<dbReference type="GO" id="GO:0043190">
    <property type="term" value="C:ATP-binding cassette (ABC) transporter complex"/>
    <property type="evidence" value="ECO:0007669"/>
    <property type="project" value="InterPro"/>
</dbReference>
<keyword evidence="3 11" id="KW-0813">Transport</keyword>
<dbReference type="GO" id="GO:0140359">
    <property type="term" value="F:ABC-type transporter activity"/>
    <property type="evidence" value="ECO:0007669"/>
    <property type="project" value="InterPro"/>
</dbReference>
<name>A0A6S6TZN2_9BACT</name>
<dbReference type="Pfam" id="PF01061">
    <property type="entry name" value="ABC2_membrane"/>
    <property type="match status" value="1"/>
</dbReference>
<keyword evidence="9" id="KW-0625">Polysaccharide transport</keyword>
<dbReference type="EMBL" id="CACVAP010000093">
    <property type="protein sequence ID" value="CAA6819939.1"/>
    <property type="molecule type" value="Genomic_DNA"/>
</dbReference>